<proteinExistence type="predicted"/>
<evidence type="ECO:0000313" key="1">
    <source>
        <dbReference type="EMBL" id="PWR15751.1"/>
    </source>
</evidence>
<dbReference type="EMBL" id="QGKS01000172">
    <property type="protein sequence ID" value="PWR15751.1"/>
    <property type="molecule type" value="Genomic_DNA"/>
</dbReference>
<gene>
    <name evidence="1" type="ORF">DKT69_09190</name>
</gene>
<evidence type="ECO:0000313" key="2">
    <source>
        <dbReference type="Proteomes" id="UP000246050"/>
    </source>
</evidence>
<comment type="caution">
    <text evidence="1">The sequence shown here is derived from an EMBL/GenBank/DDBJ whole genome shotgun (WGS) entry which is preliminary data.</text>
</comment>
<protein>
    <submittedName>
        <fullName evidence="1">Uncharacterized protein</fullName>
    </submittedName>
</protein>
<dbReference type="AlphaFoldDB" id="A0A317DM79"/>
<name>A0A317DM79_9ACTN</name>
<sequence>MPRRLLLGADTSADLRSQYHDVATYGFEDLQFYREVAQPIERRSLREDLAEGTLRTQAVEVLRAWADKLPLPVEPKY</sequence>
<accession>A0A317DM79</accession>
<dbReference type="Proteomes" id="UP000246050">
    <property type="component" value="Unassembled WGS sequence"/>
</dbReference>
<reference evidence="1 2" key="1">
    <citation type="submission" date="2018-05" db="EMBL/GenBank/DDBJ databases">
        <title>Micromonosporas from Atacama Desert.</title>
        <authorList>
            <person name="Carro L."/>
            <person name="Golinska P."/>
            <person name="Klenk H.-P."/>
            <person name="Goodfellow M."/>
        </authorList>
    </citation>
    <scope>NUCLEOTIDE SEQUENCE [LARGE SCALE GENOMIC DNA]</scope>
    <source>
        <strain evidence="1 2">4G51</strain>
    </source>
</reference>
<organism evidence="1 2">
    <name type="scientific">Micromonospora sicca</name>
    <dbReference type="NCBI Taxonomy" id="2202420"/>
    <lineage>
        <taxon>Bacteria</taxon>
        <taxon>Bacillati</taxon>
        <taxon>Actinomycetota</taxon>
        <taxon>Actinomycetes</taxon>
        <taxon>Micromonosporales</taxon>
        <taxon>Micromonosporaceae</taxon>
        <taxon>Micromonospora</taxon>
    </lineage>
</organism>